<evidence type="ECO:0000313" key="2">
    <source>
        <dbReference type="Proteomes" id="UP001140234"/>
    </source>
</evidence>
<accession>A0ACC1JW48</accession>
<proteinExistence type="predicted"/>
<name>A0ACC1JW48_9FUNG</name>
<reference evidence="1" key="1">
    <citation type="submission" date="2022-07" db="EMBL/GenBank/DDBJ databases">
        <title>Phylogenomic reconstructions and comparative analyses of Kickxellomycotina fungi.</title>
        <authorList>
            <person name="Reynolds N.K."/>
            <person name="Stajich J.E."/>
            <person name="Barry K."/>
            <person name="Grigoriev I.V."/>
            <person name="Crous P."/>
            <person name="Smith M.E."/>
        </authorList>
    </citation>
    <scope>NUCLEOTIDE SEQUENCE</scope>
    <source>
        <strain evidence="1">CBS 109366</strain>
    </source>
</reference>
<protein>
    <submittedName>
        <fullName evidence="1">DNA topoisomerase 2-associated protein pat1</fullName>
    </submittedName>
</protein>
<keyword evidence="2" id="KW-1185">Reference proteome</keyword>
<dbReference type="Proteomes" id="UP001140234">
    <property type="component" value="Unassembled WGS sequence"/>
</dbReference>
<dbReference type="EMBL" id="JANBUJ010001165">
    <property type="protein sequence ID" value="KAJ2768470.1"/>
    <property type="molecule type" value="Genomic_DNA"/>
</dbReference>
<gene>
    <name evidence="1" type="primary">PAT1</name>
    <name evidence="1" type="ORF">IWQ57_003521</name>
</gene>
<comment type="caution">
    <text evidence="1">The sequence shown here is derived from an EMBL/GenBank/DDBJ whole genome shotgun (WGS) entry which is preliminary data.</text>
</comment>
<organism evidence="1 2">
    <name type="scientific">Coemansia nantahalensis</name>
    <dbReference type="NCBI Taxonomy" id="2789366"/>
    <lineage>
        <taxon>Eukaryota</taxon>
        <taxon>Fungi</taxon>
        <taxon>Fungi incertae sedis</taxon>
        <taxon>Zoopagomycota</taxon>
        <taxon>Kickxellomycotina</taxon>
        <taxon>Kickxellomycetes</taxon>
        <taxon>Kickxellales</taxon>
        <taxon>Kickxellaceae</taxon>
        <taxon>Coemansia</taxon>
    </lineage>
</organism>
<sequence length="746" mass="81675">MEHRRGGPAAGDFSDAGREAMEDKIRGALETLSQIQVSVANPELADESVLERRIDRLVRSYADMFAMKDRLGVNVPEEVLAHIKDGRNPDEFTSQFMERVASENQFTNGKIAALTNFQREYAAKLHEFFPDEAQSMALYDGTDGQQLGQDQDTFNAETFEADAREIAGSDFDFFGSTARQQQQQQPVQPVQAAPRKVLTLAELEAQLMPQQRQTPGRAPAVARADPETIARRRAERLQKQATLQRYDNLMTQRDKDYIIRIQVSQLLTDDPAADDFYCHMFQLSRGTAAMPGAGQQQQQSAGDSTANVLREALEQRGMQVPGEQAGEQARGRGRRSNTQSSMARMQQQVQRFVNEARRRPKAPQVAVEGALGKISVNSARNPKQVLQVQRGHSGSMSQHQQQPGGDMRHQSPGAYDAGGLFAVPGDTRTPAVERRKTLQSIETAYGAVLRLEQLAREQARLPTNADHPAVQTWLRAYGEARDQAWAALGAGQPIMNVYPHPLARFLAFSKGKRIIPRVAHHLSIDQVLALATTIIANFETLDVCRFGSLSSQTAGAAVSARQREETELFLHAALPPALAFLADASLQIVNGLLALFLERNNVAWVARTRPALVLLTIMLGRTATLKQPSALGSPDERQALYQAAELYNHLFTSLHGGLAAVFQPPALGQPPNPLDDAFAWQFLATLALGASVEQQHSLVAEVRDKVLEAVQIAKSGSLPADVGAAVTANVNLFLNTLGLDASQVTL</sequence>
<evidence type="ECO:0000313" key="1">
    <source>
        <dbReference type="EMBL" id="KAJ2768470.1"/>
    </source>
</evidence>